<reference evidence="7 8" key="1">
    <citation type="submission" date="2020-06" db="EMBL/GenBank/DDBJ databases">
        <authorList>
            <person name="Chanama M."/>
        </authorList>
    </citation>
    <scope>NUCLEOTIDE SEQUENCE [LARGE SCALE GENOMIC DNA]</scope>
    <source>
        <strain evidence="7 8">TBRC6557</strain>
    </source>
</reference>
<keyword evidence="3 5" id="KW-1133">Transmembrane helix</keyword>
<dbReference type="AlphaFoldDB" id="A0A7Y6IKR9"/>
<accession>A0A7Y6IKR9</accession>
<evidence type="ECO:0000256" key="2">
    <source>
        <dbReference type="ARBA" id="ARBA00022692"/>
    </source>
</evidence>
<evidence type="ECO:0000256" key="1">
    <source>
        <dbReference type="ARBA" id="ARBA00004141"/>
    </source>
</evidence>
<dbReference type="EMBL" id="JABWGO010000001">
    <property type="protein sequence ID" value="NUW39913.1"/>
    <property type="molecule type" value="Genomic_DNA"/>
</dbReference>
<feature type="transmembrane region" description="Helical" evidence="5">
    <location>
        <begin position="75"/>
        <end position="98"/>
    </location>
</feature>
<proteinExistence type="predicted"/>
<feature type="transmembrane region" description="Helical" evidence="5">
    <location>
        <begin position="48"/>
        <end position="69"/>
    </location>
</feature>
<evidence type="ECO:0000256" key="5">
    <source>
        <dbReference type="SAM" id="Phobius"/>
    </source>
</evidence>
<dbReference type="Proteomes" id="UP000546126">
    <property type="component" value="Unassembled WGS sequence"/>
</dbReference>
<dbReference type="Pfam" id="PF07291">
    <property type="entry name" value="MauE"/>
    <property type="match status" value="1"/>
</dbReference>
<keyword evidence="4 5" id="KW-0472">Membrane</keyword>
<keyword evidence="8" id="KW-1185">Reference proteome</keyword>
<dbReference type="GO" id="GO:0030416">
    <property type="term" value="P:methylamine metabolic process"/>
    <property type="evidence" value="ECO:0007669"/>
    <property type="project" value="InterPro"/>
</dbReference>
<keyword evidence="2 5" id="KW-0812">Transmembrane</keyword>
<feature type="transmembrane region" description="Helical" evidence="5">
    <location>
        <begin position="142"/>
        <end position="163"/>
    </location>
</feature>
<comment type="subcellular location">
    <subcellularLocation>
        <location evidence="1">Membrane</location>
        <topology evidence="1">Multi-pass membrane protein</topology>
    </subcellularLocation>
</comment>
<comment type="caution">
    <text evidence="7">The sequence shown here is derived from an EMBL/GenBank/DDBJ whole genome shotgun (WGS) entry which is preliminary data.</text>
</comment>
<gene>
    <name evidence="7" type="ORF">HT134_07170</name>
</gene>
<feature type="domain" description="Methylamine utilisation protein MauE" evidence="6">
    <location>
        <begin position="2"/>
        <end position="135"/>
    </location>
</feature>
<evidence type="ECO:0000256" key="4">
    <source>
        <dbReference type="ARBA" id="ARBA00023136"/>
    </source>
</evidence>
<evidence type="ECO:0000259" key="6">
    <source>
        <dbReference type="Pfam" id="PF07291"/>
    </source>
</evidence>
<organism evidence="7 8">
    <name type="scientific">Nonomuraea rhodomycinica</name>
    <dbReference type="NCBI Taxonomy" id="1712872"/>
    <lineage>
        <taxon>Bacteria</taxon>
        <taxon>Bacillati</taxon>
        <taxon>Actinomycetota</taxon>
        <taxon>Actinomycetes</taxon>
        <taxon>Streptosporangiales</taxon>
        <taxon>Streptosporangiaceae</taxon>
        <taxon>Nonomuraea</taxon>
    </lineage>
</organism>
<dbReference type="GO" id="GO:0016020">
    <property type="term" value="C:membrane"/>
    <property type="evidence" value="ECO:0007669"/>
    <property type="project" value="UniProtKB-SubCell"/>
</dbReference>
<evidence type="ECO:0000256" key="3">
    <source>
        <dbReference type="ARBA" id="ARBA00022989"/>
    </source>
</evidence>
<sequence>MEYVRVGCAWLIAVVFAITAVSKARDLSGFARSLPDLVPVSRALRRPLAVLVAALEGLVALLVAVPLLAGAPDVAAFGLALAFVLLAAFTVAIAVALRRGRRAPCRCFGASAAPLGPRHLVRNGLLITATLLGLALPLGTPALAGAVVAGVAGLIGAILVAAFDDLVDLFAGA</sequence>
<protein>
    <submittedName>
        <fullName evidence="7">Methylamine utilization protein MauE</fullName>
    </submittedName>
</protein>
<name>A0A7Y6IKR9_9ACTN</name>
<dbReference type="RefSeq" id="WP_175599382.1">
    <property type="nucleotide sequence ID" value="NZ_JABWGO010000001.1"/>
</dbReference>
<dbReference type="InterPro" id="IPR009908">
    <property type="entry name" value="Methylamine_util_MauE"/>
</dbReference>
<evidence type="ECO:0000313" key="8">
    <source>
        <dbReference type="Proteomes" id="UP000546126"/>
    </source>
</evidence>
<evidence type="ECO:0000313" key="7">
    <source>
        <dbReference type="EMBL" id="NUW39913.1"/>
    </source>
</evidence>